<gene>
    <name evidence="6" type="primary">sppA</name>
    <name evidence="6" type="ORF">D5400_00185</name>
</gene>
<dbReference type="CDD" id="cd07023">
    <property type="entry name" value="S49_Sppa_N_C"/>
    <property type="match status" value="1"/>
</dbReference>
<evidence type="ECO:0000256" key="1">
    <source>
        <dbReference type="ARBA" id="ARBA00008683"/>
    </source>
</evidence>
<name>A0A3Q8XMU1_9HYPH</name>
<accession>A0A3Q8XMU1</accession>
<protein>
    <submittedName>
        <fullName evidence="6">Signal peptide peptidase SppA</fullName>
    </submittedName>
</protein>
<dbReference type="EMBL" id="CP032509">
    <property type="protein sequence ID" value="AZN69894.1"/>
    <property type="molecule type" value="Genomic_DNA"/>
</dbReference>
<dbReference type="InterPro" id="IPR047272">
    <property type="entry name" value="S49_SppA_C"/>
</dbReference>
<dbReference type="Proteomes" id="UP000268192">
    <property type="component" value="Chromosome"/>
</dbReference>
<dbReference type="Gene3D" id="3.90.226.10">
    <property type="entry name" value="2-enoyl-CoA Hydratase, Chain A, domain 1"/>
    <property type="match status" value="1"/>
</dbReference>
<evidence type="ECO:0000259" key="5">
    <source>
        <dbReference type="Pfam" id="PF01343"/>
    </source>
</evidence>
<keyword evidence="4" id="KW-0720">Serine protease</keyword>
<keyword evidence="7" id="KW-1185">Reference proteome</keyword>
<dbReference type="InterPro" id="IPR029045">
    <property type="entry name" value="ClpP/crotonase-like_dom_sf"/>
</dbReference>
<evidence type="ECO:0000256" key="3">
    <source>
        <dbReference type="ARBA" id="ARBA00022801"/>
    </source>
</evidence>
<comment type="similarity">
    <text evidence="1">Belongs to the peptidase S49 family.</text>
</comment>
<keyword evidence="2" id="KW-0645">Protease</keyword>
<reference evidence="6 7" key="1">
    <citation type="submission" date="2018-09" db="EMBL/GenBank/DDBJ databases">
        <title>Marinorhizobium profundi gen. nov., sp. nov., isolated from a deep-sea sediment sample from the New Britain Trench and proposal of Marinorhizobiaceae fam. nov. in the order Rhizobiales of the class Alphaproteobacteria.</title>
        <authorList>
            <person name="Cao J."/>
        </authorList>
    </citation>
    <scope>NUCLEOTIDE SEQUENCE [LARGE SCALE GENOMIC DNA]</scope>
    <source>
        <strain evidence="6 7">WS11</strain>
    </source>
</reference>
<organism evidence="6 7">
    <name type="scientific">Georhizobium profundi</name>
    <dbReference type="NCBI Taxonomy" id="2341112"/>
    <lineage>
        <taxon>Bacteria</taxon>
        <taxon>Pseudomonadati</taxon>
        <taxon>Pseudomonadota</taxon>
        <taxon>Alphaproteobacteria</taxon>
        <taxon>Hyphomicrobiales</taxon>
        <taxon>Rhizobiaceae</taxon>
        <taxon>Georhizobium</taxon>
    </lineage>
</organism>
<dbReference type="GO" id="GO:0006508">
    <property type="term" value="P:proteolysis"/>
    <property type="evidence" value="ECO:0007669"/>
    <property type="project" value="UniProtKB-KW"/>
</dbReference>
<dbReference type="SUPFAM" id="SSF52096">
    <property type="entry name" value="ClpP/crotonase"/>
    <property type="match status" value="1"/>
</dbReference>
<evidence type="ECO:0000256" key="4">
    <source>
        <dbReference type="ARBA" id="ARBA00022825"/>
    </source>
</evidence>
<dbReference type="InterPro" id="IPR004635">
    <property type="entry name" value="Pept_S49_SppA"/>
</dbReference>
<dbReference type="Gene3D" id="6.20.330.10">
    <property type="match status" value="1"/>
</dbReference>
<feature type="domain" description="Peptidase S49" evidence="5">
    <location>
        <begin position="107"/>
        <end position="248"/>
    </location>
</feature>
<dbReference type="InterPro" id="IPR002142">
    <property type="entry name" value="Peptidase_S49"/>
</dbReference>
<evidence type="ECO:0000313" key="6">
    <source>
        <dbReference type="EMBL" id="AZN69894.1"/>
    </source>
</evidence>
<evidence type="ECO:0000313" key="7">
    <source>
        <dbReference type="Proteomes" id="UP000268192"/>
    </source>
</evidence>
<dbReference type="KEGG" id="abaw:D5400_00185"/>
<dbReference type="Pfam" id="PF01343">
    <property type="entry name" value="Peptidase_S49"/>
    <property type="match status" value="1"/>
</dbReference>
<sequence length="328" mass="35143">MDQSGIADRRRLRRKLTFWRIVGLLAVVLLVFGLTYAGGFAERGEKARSHIARVMVSGVITANEDLLERLEDVRDDPNVRAVVIGIESPGGTTYGGEVLYKAVRDISAVKPVVAEVRGLAASAGYMIASATDHIVAGEASIVGSIGVIFQYGNISELLDNIGVSVGAVKSSPLKAEPSPFSPANPEAEEMIGRLVADSYDWFVDLVAERRNMTRPETLAIADGSIFTGRQALQNGLVDAIGAEDEVRAYLGTRDIDTDLDIVDWEPERSRGLLFGQAAAGLIGGMFGNSALGSQVLSAFTDQKLFLDGLISVWQFGGQQARDDWGNTP</sequence>
<dbReference type="NCBIfam" id="TIGR00706">
    <property type="entry name" value="SppA_dom"/>
    <property type="match status" value="1"/>
</dbReference>
<keyword evidence="3" id="KW-0378">Hydrolase</keyword>
<dbReference type="GO" id="GO:0008236">
    <property type="term" value="F:serine-type peptidase activity"/>
    <property type="evidence" value="ECO:0007669"/>
    <property type="project" value="UniProtKB-KW"/>
</dbReference>
<dbReference type="AlphaFoldDB" id="A0A3Q8XMU1"/>
<dbReference type="PANTHER" id="PTHR42987">
    <property type="entry name" value="PEPTIDASE S49"/>
    <property type="match status" value="1"/>
</dbReference>
<evidence type="ECO:0000256" key="2">
    <source>
        <dbReference type="ARBA" id="ARBA00022670"/>
    </source>
</evidence>
<dbReference type="PANTHER" id="PTHR42987:SF6">
    <property type="entry name" value="PROTEINASE IV"/>
    <property type="match status" value="1"/>
</dbReference>
<dbReference type="OrthoDB" id="9764363at2"/>
<proteinExistence type="inferred from homology"/>
<dbReference type="RefSeq" id="WP_126006502.1">
    <property type="nucleotide sequence ID" value="NZ_CP032509.1"/>
</dbReference>